<dbReference type="EMBL" id="CP036317">
    <property type="protein sequence ID" value="QDV18736.1"/>
    <property type="molecule type" value="Genomic_DNA"/>
</dbReference>
<dbReference type="AlphaFoldDB" id="A0A518FQV7"/>
<dbReference type="RefSeq" id="WP_145456898.1">
    <property type="nucleotide sequence ID" value="NZ_CP036317.1"/>
</dbReference>
<protein>
    <submittedName>
        <fullName evidence="1">Uncharacterized protein</fullName>
    </submittedName>
</protein>
<sequence length="301" mass="34598">MNQSDLIFDELVTSFRELYNQQGQYHISSVLIECVDDRILNRGFIHYKDLPEKWGDTQGLTDDQTVYDRRDASRRIYCSKIVPVQNGNPSLPGRSGDNVLPEQLQIVRTRMVNCLEMAGRVLQESSLNEWLSQEISGCRNPGVAWIFFLHYIEKPDRRTWDRVNTVAVMGRELGVLEGDIGEIEPKDTNYLTTVGKFSFDPLQSNSFSVIRDIATSSIEAIRKMQQGLIEELKQDRIETVILEIGNRTDLTWAERANRFRGEFHNLGKYETESAFRGKYEKLCEKRGVPRAQSKSGRPKGK</sequence>
<name>A0A518FQV7_9PLAN</name>
<reference evidence="1 2" key="1">
    <citation type="submission" date="2019-02" db="EMBL/GenBank/DDBJ databases">
        <title>Deep-cultivation of Planctomycetes and their phenomic and genomic characterization uncovers novel biology.</title>
        <authorList>
            <person name="Wiegand S."/>
            <person name="Jogler M."/>
            <person name="Boedeker C."/>
            <person name="Pinto D."/>
            <person name="Vollmers J."/>
            <person name="Rivas-Marin E."/>
            <person name="Kohn T."/>
            <person name="Peeters S.H."/>
            <person name="Heuer A."/>
            <person name="Rast P."/>
            <person name="Oberbeckmann S."/>
            <person name="Bunk B."/>
            <person name="Jeske O."/>
            <person name="Meyerdierks A."/>
            <person name="Storesund J.E."/>
            <person name="Kallscheuer N."/>
            <person name="Luecker S."/>
            <person name="Lage O.M."/>
            <person name="Pohl T."/>
            <person name="Merkel B.J."/>
            <person name="Hornburger P."/>
            <person name="Mueller R.-W."/>
            <person name="Bruemmer F."/>
            <person name="Labrenz M."/>
            <person name="Spormann A.M."/>
            <person name="Op den Camp H."/>
            <person name="Overmann J."/>
            <person name="Amann R."/>
            <person name="Jetten M.S.M."/>
            <person name="Mascher T."/>
            <person name="Medema M.H."/>
            <person name="Devos D.P."/>
            <person name="Kaster A.-K."/>
            <person name="Ovreas L."/>
            <person name="Rohde M."/>
            <person name="Galperin M.Y."/>
            <person name="Jogler C."/>
        </authorList>
    </citation>
    <scope>NUCLEOTIDE SEQUENCE [LARGE SCALE GENOMIC DNA]</scope>
    <source>
        <strain evidence="1 2">Pan153</strain>
    </source>
</reference>
<proteinExistence type="predicted"/>
<accession>A0A518FQV7</accession>
<evidence type="ECO:0000313" key="1">
    <source>
        <dbReference type="EMBL" id="QDV18736.1"/>
    </source>
</evidence>
<organism evidence="1 2">
    <name type="scientific">Gimesia panareensis</name>
    <dbReference type="NCBI Taxonomy" id="2527978"/>
    <lineage>
        <taxon>Bacteria</taxon>
        <taxon>Pseudomonadati</taxon>
        <taxon>Planctomycetota</taxon>
        <taxon>Planctomycetia</taxon>
        <taxon>Planctomycetales</taxon>
        <taxon>Planctomycetaceae</taxon>
        <taxon>Gimesia</taxon>
    </lineage>
</organism>
<gene>
    <name evidence="1" type="ORF">Pan153_33970</name>
</gene>
<dbReference type="Proteomes" id="UP000320839">
    <property type="component" value="Chromosome"/>
</dbReference>
<dbReference type="OrthoDB" id="9940848at2"/>
<evidence type="ECO:0000313" key="2">
    <source>
        <dbReference type="Proteomes" id="UP000320839"/>
    </source>
</evidence>